<accession>A0ABD5Q8P2</accession>
<keyword evidence="1" id="KW-1133">Transmembrane helix</keyword>
<feature type="transmembrane region" description="Helical" evidence="1">
    <location>
        <begin position="40"/>
        <end position="62"/>
    </location>
</feature>
<dbReference type="Proteomes" id="UP001595945">
    <property type="component" value="Unassembled WGS sequence"/>
</dbReference>
<evidence type="ECO:0000313" key="3">
    <source>
        <dbReference type="Proteomes" id="UP001595945"/>
    </source>
</evidence>
<gene>
    <name evidence="2" type="ORF">ACFO9K_21645</name>
</gene>
<evidence type="ECO:0000256" key="1">
    <source>
        <dbReference type="SAM" id="Phobius"/>
    </source>
</evidence>
<comment type="caution">
    <text evidence="2">The sequence shown here is derived from an EMBL/GenBank/DDBJ whole genome shotgun (WGS) entry which is preliminary data.</text>
</comment>
<feature type="transmembrane region" description="Helical" evidence="1">
    <location>
        <begin position="172"/>
        <end position="196"/>
    </location>
</feature>
<sequence length="205" mass="21242">MTRQKPTVEDRTTLHGRIGMTVSRTRFAIQTALRRRDSMAVFAGSSVVYLAAYLTAVGHLSLGGSGIDLLVVDDPLSRAFEPIGYGQFEPIARLELPVATVLFSPVNTLVGLGLAGLVGVNLALTYLAWRQPQACGFASSSTGALAGLPALLSGAACCGPVVLIVLGVQASGVLLTAFDVLLPVAAVLLVGSLLWVGRKIDPSSV</sequence>
<dbReference type="EMBL" id="JBHSHT010000004">
    <property type="protein sequence ID" value="MFC4826857.1"/>
    <property type="molecule type" value="Genomic_DNA"/>
</dbReference>
<name>A0ABD5Q8P2_9EURY</name>
<evidence type="ECO:0000313" key="2">
    <source>
        <dbReference type="EMBL" id="MFC4826857.1"/>
    </source>
</evidence>
<keyword evidence="1" id="KW-0472">Membrane</keyword>
<feature type="transmembrane region" description="Helical" evidence="1">
    <location>
        <begin position="109"/>
        <end position="129"/>
    </location>
</feature>
<dbReference type="GeneID" id="73047590"/>
<feature type="transmembrane region" description="Helical" evidence="1">
    <location>
        <begin position="141"/>
        <end position="166"/>
    </location>
</feature>
<keyword evidence="1" id="KW-0812">Transmembrane</keyword>
<keyword evidence="3" id="KW-1185">Reference proteome</keyword>
<dbReference type="RefSeq" id="WP_254270518.1">
    <property type="nucleotide sequence ID" value="NZ_CP100402.1"/>
</dbReference>
<reference evidence="2 3" key="1">
    <citation type="journal article" date="2019" name="Int. J. Syst. Evol. Microbiol.">
        <title>The Global Catalogue of Microorganisms (GCM) 10K type strain sequencing project: providing services to taxonomists for standard genome sequencing and annotation.</title>
        <authorList>
            <consortium name="The Broad Institute Genomics Platform"/>
            <consortium name="The Broad Institute Genome Sequencing Center for Infectious Disease"/>
            <person name="Wu L."/>
            <person name="Ma J."/>
        </authorList>
    </citation>
    <scope>NUCLEOTIDE SEQUENCE [LARGE SCALE GENOMIC DNA]</scope>
    <source>
        <strain evidence="2 3">XZYJ18</strain>
    </source>
</reference>
<dbReference type="AlphaFoldDB" id="A0ABD5Q8P2"/>
<proteinExistence type="predicted"/>
<organism evidence="2 3">
    <name type="scientific">Halorussus aquaticus</name>
    <dbReference type="NCBI Taxonomy" id="2953748"/>
    <lineage>
        <taxon>Archaea</taxon>
        <taxon>Methanobacteriati</taxon>
        <taxon>Methanobacteriota</taxon>
        <taxon>Stenosarchaea group</taxon>
        <taxon>Halobacteria</taxon>
        <taxon>Halobacteriales</taxon>
        <taxon>Haladaptataceae</taxon>
        <taxon>Halorussus</taxon>
    </lineage>
</organism>
<protein>
    <submittedName>
        <fullName evidence="2">Uncharacterized protein</fullName>
    </submittedName>
</protein>